<feature type="non-terminal residue" evidence="1">
    <location>
        <position position="37"/>
    </location>
</feature>
<sequence>TKNHMRKDGFTCFVYVQRSKLINKPLQWAPVLCKAGL</sequence>
<evidence type="ECO:0000313" key="1">
    <source>
        <dbReference type="EMBL" id="EOB04822.1"/>
    </source>
</evidence>
<dbReference type="Proteomes" id="UP000296049">
    <property type="component" value="Unassembled WGS sequence"/>
</dbReference>
<reference evidence="2" key="1">
    <citation type="journal article" date="2013" name="Nat. Genet.">
        <title>The duck genome and transcriptome provide insight into an avian influenza virus reservoir species.</title>
        <authorList>
            <person name="Huang Y."/>
            <person name="Li Y."/>
            <person name="Burt D.W."/>
            <person name="Chen H."/>
            <person name="Zhang Y."/>
            <person name="Qian W."/>
            <person name="Kim H."/>
            <person name="Gan S."/>
            <person name="Zhao Y."/>
            <person name="Li J."/>
            <person name="Yi K."/>
            <person name="Feng H."/>
            <person name="Zhu P."/>
            <person name="Li B."/>
            <person name="Liu Q."/>
            <person name="Fairley S."/>
            <person name="Magor K.E."/>
            <person name="Du Z."/>
            <person name="Hu X."/>
            <person name="Goodman L."/>
            <person name="Tafer H."/>
            <person name="Vignal A."/>
            <person name="Lee T."/>
            <person name="Kim K.W."/>
            <person name="Sheng Z."/>
            <person name="An Y."/>
            <person name="Searle S."/>
            <person name="Herrero J."/>
            <person name="Groenen M.A."/>
            <person name="Crooijmans R.P."/>
            <person name="Faraut T."/>
            <person name="Cai Q."/>
            <person name="Webster R.G."/>
            <person name="Aldridge J.R."/>
            <person name="Warren W.C."/>
            <person name="Bartschat S."/>
            <person name="Kehr S."/>
            <person name="Marz M."/>
            <person name="Stadler P.F."/>
            <person name="Smith J."/>
            <person name="Kraus R.H."/>
            <person name="Zhao Y."/>
            <person name="Ren L."/>
            <person name="Fei J."/>
            <person name="Morisson M."/>
            <person name="Kaiser P."/>
            <person name="Griffin D.K."/>
            <person name="Rao M."/>
            <person name="Pitel F."/>
            <person name="Wang J."/>
            <person name="Li N."/>
        </authorList>
    </citation>
    <scope>NUCLEOTIDE SEQUENCE [LARGE SCALE GENOMIC DNA]</scope>
</reference>
<gene>
    <name evidence="1" type="ORF">Anapl_11690</name>
</gene>
<name>R0K513_ANAPL</name>
<accession>R0K513</accession>
<proteinExistence type="predicted"/>
<organism evidence="1 2">
    <name type="scientific">Anas platyrhynchos</name>
    <name type="common">Mallard</name>
    <name type="synonym">Anas boschas</name>
    <dbReference type="NCBI Taxonomy" id="8839"/>
    <lineage>
        <taxon>Eukaryota</taxon>
        <taxon>Metazoa</taxon>
        <taxon>Chordata</taxon>
        <taxon>Craniata</taxon>
        <taxon>Vertebrata</taxon>
        <taxon>Euteleostomi</taxon>
        <taxon>Archelosauria</taxon>
        <taxon>Archosauria</taxon>
        <taxon>Dinosauria</taxon>
        <taxon>Saurischia</taxon>
        <taxon>Theropoda</taxon>
        <taxon>Coelurosauria</taxon>
        <taxon>Aves</taxon>
        <taxon>Neognathae</taxon>
        <taxon>Galloanserae</taxon>
        <taxon>Anseriformes</taxon>
        <taxon>Anatidae</taxon>
        <taxon>Anatinae</taxon>
        <taxon>Anas</taxon>
    </lineage>
</organism>
<dbReference type="AlphaFoldDB" id="R0K513"/>
<feature type="non-terminal residue" evidence="1">
    <location>
        <position position="1"/>
    </location>
</feature>
<protein>
    <submittedName>
        <fullName evidence="1">Uncharacterized protein</fullName>
    </submittedName>
</protein>
<keyword evidence="2" id="KW-1185">Reference proteome</keyword>
<evidence type="ECO:0000313" key="2">
    <source>
        <dbReference type="Proteomes" id="UP000296049"/>
    </source>
</evidence>
<dbReference type="EMBL" id="KB742745">
    <property type="protein sequence ID" value="EOB04822.1"/>
    <property type="molecule type" value="Genomic_DNA"/>
</dbReference>